<dbReference type="InterPro" id="IPR034666">
    <property type="entry name" value="ARPC2/4"/>
</dbReference>
<reference evidence="8" key="2">
    <citation type="submission" date="2025-08" db="UniProtKB">
        <authorList>
            <consortium name="Ensembl"/>
        </authorList>
    </citation>
    <scope>IDENTIFICATION</scope>
</reference>
<keyword evidence="5 7" id="KW-0206">Cytoskeleton</keyword>
<dbReference type="GO" id="GO:0003779">
    <property type="term" value="F:actin binding"/>
    <property type="evidence" value="ECO:0007669"/>
    <property type="project" value="UniProtKB-KW"/>
</dbReference>
<evidence type="ECO:0000256" key="3">
    <source>
        <dbReference type="ARBA" id="ARBA00022490"/>
    </source>
</evidence>
<comment type="function">
    <text evidence="7">Functions as actin-binding component of the Arp2/3 complex which is involved in regulation of actin polymerization and together with an activating nucleation-promoting factor (NPF) mediates the formation of branched actin networks.</text>
</comment>
<keyword evidence="4 7" id="KW-0009">Actin-binding</keyword>
<dbReference type="InterPro" id="IPR007188">
    <property type="entry name" value="ARPC2"/>
</dbReference>
<dbReference type="GO" id="GO:0034314">
    <property type="term" value="P:Arp2/3 complex-mediated actin nucleation"/>
    <property type="evidence" value="ECO:0007669"/>
    <property type="project" value="InterPro"/>
</dbReference>
<dbReference type="AlphaFoldDB" id="A0A8C0M8Z1"/>
<proteinExistence type="inferred from homology"/>
<organism evidence="8 9">
    <name type="scientific">Canis lupus familiaris</name>
    <name type="common">Dog</name>
    <name type="synonym">Canis familiaris</name>
    <dbReference type="NCBI Taxonomy" id="9615"/>
    <lineage>
        <taxon>Eukaryota</taxon>
        <taxon>Metazoa</taxon>
        <taxon>Chordata</taxon>
        <taxon>Craniata</taxon>
        <taxon>Vertebrata</taxon>
        <taxon>Euteleostomi</taxon>
        <taxon>Mammalia</taxon>
        <taxon>Eutheria</taxon>
        <taxon>Laurasiatheria</taxon>
        <taxon>Carnivora</taxon>
        <taxon>Caniformia</taxon>
        <taxon>Canidae</taxon>
        <taxon>Canis</taxon>
    </lineage>
</organism>
<comment type="subunit">
    <text evidence="7">Component of the Arp2/3 complex composed of ARP2, ARP3, ARPC1B/p41-ARC, ARPC2/p34-ARC, ARPC3/p21-ARC, ARPC4/p20-ARC and ARPC5/p16-ARC. Interacts with SHANK3; the interaction probably mediates the association of SHANK3 with the Arp2/3 complex.</text>
</comment>
<name>A0A8C0M8Z1_CANLF</name>
<protein>
    <recommendedName>
        <fullName evidence="7">Arp2/3 complex 34 kDa subunit</fullName>
    </recommendedName>
</protein>
<evidence type="ECO:0000256" key="4">
    <source>
        <dbReference type="ARBA" id="ARBA00023203"/>
    </source>
</evidence>
<evidence type="ECO:0000313" key="9">
    <source>
        <dbReference type="Proteomes" id="UP000694429"/>
    </source>
</evidence>
<reference evidence="8" key="1">
    <citation type="submission" date="2019-03" db="EMBL/GenBank/DDBJ databases">
        <authorList>
            <person name="Warren W.C."/>
            <person name="Johnson G.S."/>
        </authorList>
    </citation>
    <scope>NUCLEOTIDE SEQUENCE [LARGE SCALE GENOMIC DNA]</scope>
    <source>
        <strain evidence="8">Basenji</strain>
    </source>
</reference>
<keyword evidence="3 7" id="KW-0963">Cytoplasm</keyword>
<dbReference type="Gene3D" id="3.30.1460.20">
    <property type="match status" value="1"/>
</dbReference>
<comment type="subcellular location">
    <subcellularLocation>
        <location evidence="1 7">Cytoplasm</location>
        <location evidence="1 7">Cytoskeleton</location>
    </subcellularLocation>
</comment>
<dbReference type="Ensembl" id="ENSCAFT00030009288.1">
    <property type="protein sequence ID" value="ENSCAFP00030008145.1"/>
    <property type="gene ID" value="ENSCAFG00030005055.1"/>
</dbReference>
<dbReference type="PANTHER" id="PTHR12058:SF0">
    <property type="entry name" value="ACTIN-RELATED PROTEIN 2_3 COMPLEX SUBUNIT 2"/>
    <property type="match status" value="1"/>
</dbReference>
<accession>A0A8C0M8Z1</accession>
<dbReference type="PANTHER" id="PTHR12058">
    <property type="entry name" value="ARP2/3 COMPLEX 34 KDA SUBUNIT"/>
    <property type="match status" value="1"/>
</dbReference>
<evidence type="ECO:0000256" key="2">
    <source>
        <dbReference type="ARBA" id="ARBA00007192"/>
    </source>
</evidence>
<evidence type="ECO:0000313" key="8">
    <source>
        <dbReference type="Ensembl" id="ENSCAFP00030008145.1"/>
    </source>
</evidence>
<comment type="similarity">
    <text evidence="2 7">Belongs to the ARPC2 family.</text>
</comment>
<dbReference type="Pfam" id="PF04045">
    <property type="entry name" value="P34-Arc"/>
    <property type="match status" value="1"/>
</dbReference>
<dbReference type="GO" id="GO:0030041">
    <property type="term" value="P:actin filament polymerization"/>
    <property type="evidence" value="ECO:0007669"/>
    <property type="project" value="InterPro"/>
</dbReference>
<evidence type="ECO:0000256" key="7">
    <source>
        <dbReference type="RuleBase" id="RU364015"/>
    </source>
</evidence>
<evidence type="ECO:0000256" key="5">
    <source>
        <dbReference type="ARBA" id="ARBA00023212"/>
    </source>
</evidence>
<evidence type="ECO:0000256" key="6">
    <source>
        <dbReference type="ARBA" id="ARBA00045903"/>
    </source>
</evidence>
<evidence type="ECO:0000256" key="1">
    <source>
        <dbReference type="ARBA" id="ARBA00004245"/>
    </source>
</evidence>
<sequence>MLLKRVYESFLVNPKSGYNVFLSYDLENLPASKDSIVHQTGILKLNCFASVFEKYFQFQETTRKERTGQLSIIGMMRPCMLSLKRTESQ</sequence>
<dbReference type="SUPFAM" id="SSF69645">
    <property type="entry name" value="Arp2/3 complex subunits"/>
    <property type="match status" value="1"/>
</dbReference>
<dbReference type="GO" id="GO:0005885">
    <property type="term" value="C:Arp2/3 protein complex"/>
    <property type="evidence" value="ECO:0007669"/>
    <property type="project" value="InterPro"/>
</dbReference>
<dbReference type="Proteomes" id="UP000694429">
    <property type="component" value="Chromosome 12"/>
</dbReference>
<comment type="function">
    <text evidence="6">Actin-binding component of the Arp2/3 complex, a multiprotein complex that mediates actin polymerization upon stimulation by nucleation-promoting factor (NPF). The Arp2/3 complex mediates the formation of branched actin networks in the cytoplasm, providing the force for cell motility. Seems to contact the mother actin filament. In addition to its role in the cytoplasmic cytoskeleton, the Arp2/3 complex also promotes actin polymerization in the nucleus, thereby regulating gene transcription and repair of damaged DNA. The Arp2/3 complex promotes homologous recombination (HR) repair in response to DNA damage by promoting nuclear actin polymerization, leading to drive motility of double-strand breaks (DSBs).</text>
</comment>